<gene>
    <name evidence="1" type="ORF">PSTT_01812</name>
</gene>
<evidence type="ECO:0000313" key="2">
    <source>
        <dbReference type="Proteomes" id="UP000239156"/>
    </source>
</evidence>
<comment type="caution">
    <text evidence="1">The sequence shown here is derived from an EMBL/GenBank/DDBJ whole genome shotgun (WGS) entry which is preliminary data.</text>
</comment>
<dbReference type="EMBL" id="PKSL01000010">
    <property type="protein sequence ID" value="POW15848.1"/>
    <property type="molecule type" value="Genomic_DNA"/>
</dbReference>
<dbReference type="AlphaFoldDB" id="A0A2S4W275"/>
<protein>
    <submittedName>
        <fullName evidence="1">Uncharacterized protein</fullName>
    </submittedName>
</protein>
<dbReference type="VEuPathDB" id="FungiDB:PSTT_01812"/>
<feature type="non-terminal residue" evidence="1">
    <location>
        <position position="106"/>
    </location>
</feature>
<name>A0A2S4W275_9BASI</name>
<sequence>MAASYKAFGLIITYPWQRNLEQISSAGTCTRNKKSVFRCLLSDHHDVKTSYRAALNHIFYEIKSLRTTACVMDSVRFFDLPKGWVNCVDRSAARQFRACYGDHAGA</sequence>
<accession>A0A2S4W275</accession>
<dbReference type="Proteomes" id="UP000239156">
    <property type="component" value="Unassembled WGS sequence"/>
</dbReference>
<reference evidence="1" key="1">
    <citation type="submission" date="2017-12" db="EMBL/GenBank/DDBJ databases">
        <title>Gene loss provides genomic basis for host adaptation in cereal stripe rust fungi.</title>
        <authorList>
            <person name="Xia C."/>
        </authorList>
    </citation>
    <scope>NUCLEOTIDE SEQUENCE [LARGE SCALE GENOMIC DNA]</scope>
    <source>
        <strain evidence="1">93-210</strain>
    </source>
</reference>
<evidence type="ECO:0000313" key="1">
    <source>
        <dbReference type="EMBL" id="POW15848.1"/>
    </source>
</evidence>
<organism evidence="1 2">
    <name type="scientific">Puccinia striiformis</name>
    <dbReference type="NCBI Taxonomy" id="27350"/>
    <lineage>
        <taxon>Eukaryota</taxon>
        <taxon>Fungi</taxon>
        <taxon>Dikarya</taxon>
        <taxon>Basidiomycota</taxon>
        <taxon>Pucciniomycotina</taxon>
        <taxon>Pucciniomycetes</taxon>
        <taxon>Pucciniales</taxon>
        <taxon>Pucciniaceae</taxon>
        <taxon>Puccinia</taxon>
    </lineage>
</organism>
<keyword evidence="2" id="KW-1185">Reference proteome</keyword>
<proteinExistence type="predicted"/>